<sequence length="417" mass="46797">MRLTDANVPGFTLPEGKNELLVWDVGMNGLALRVGKQRRAWVYVYRPAGMGARANPQKIGLGAWPAITVAKARQLAQAQAGHVASGKDPAAERREKKRIEASSVKKVLEAYEGSLMRRAYANLHTTMSVLRRGLAGLEKRDVATLTRRELVTCIDNAAVRRVVETPEEKRGPRRARNQVVGGPGASDHLRTRLRTFFEWTTNIGITPANPLAGLRRERSTRAQRISQSEKGRALTADELGRIWNAADPSTTFGRYIRALILTGARRREMSRLTWAMVRSDRLVLPPSHTKQGRPHEIPIVPLLRSTLARCPRLTTGVVFASRKTGGEMSGWTKMLDRLEAEAGVRFTLHDLRRTMRSGLTELGVDNTTAEMMLAHQRDELERIYDKNDRWSARVLAARRWAARVFIISRKARARPAK</sequence>
<organism evidence="6 7">
    <name type="scientific">Bosea thiooxidans</name>
    <dbReference type="NCBI Taxonomy" id="53254"/>
    <lineage>
        <taxon>Bacteria</taxon>
        <taxon>Pseudomonadati</taxon>
        <taxon>Pseudomonadota</taxon>
        <taxon>Alphaproteobacteria</taxon>
        <taxon>Hyphomicrobiales</taxon>
        <taxon>Boseaceae</taxon>
        <taxon>Bosea</taxon>
    </lineage>
</organism>
<evidence type="ECO:0000259" key="5">
    <source>
        <dbReference type="PROSITE" id="PS51898"/>
    </source>
</evidence>
<feature type="domain" description="Tyr recombinase" evidence="5">
    <location>
        <begin position="229"/>
        <end position="397"/>
    </location>
</feature>
<evidence type="ECO:0000313" key="6">
    <source>
        <dbReference type="EMBL" id="KQK32134.1"/>
    </source>
</evidence>
<dbReference type="InterPro" id="IPR038488">
    <property type="entry name" value="Integrase_DNA-bd_sf"/>
</dbReference>
<dbReference type="GO" id="GO:0015074">
    <property type="term" value="P:DNA integration"/>
    <property type="evidence" value="ECO:0007669"/>
    <property type="project" value="UniProtKB-KW"/>
</dbReference>
<dbReference type="InterPro" id="IPR025166">
    <property type="entry name" value="Integrase_DNA_bind_dom"/>
</dbReference>
<dbReference type="PANTHER" id="PTHR30629">
    <property type="entry name" value="PROPHAGE INTEGRASE"/>
    <property type="match status" value="1"/>
</dbReference>
<dbReference type="Gene3D" id="1.10.443.10">
    <property type="entry name" value="Intergrase catalytic core"/>
    <property type="match status" value="1"/>
</dbReference>
<name>A0A0Q3PQJ9_9HYPH</name>
<keyword evidence="7" id="KW-1185">Reference proteome</keyword>
<dbReference type="Pfam" id="PF00589">
    <property type="entry name" value="Phage_integrase"/>
    <property type="match status" value="1"/>
</dbReference>
<dbReference type="RefSeq" id="WP_055726576.1">
    <property type="nucleotide sequence ID" value="NZ_LMAR01000006.1"/>
</dbReference>
<dbReference type="Pfam" id="PF13356">
    <property type="entry name" value="Arm-DNA-bind_3"/>
    <property type="match status" value="1"/>
</dbReference>
<comment type="similarity">
    <text evidence="1">Belongs to the 'phage' integrase family.</text>
</comment>
<comment type="caution">
    <text evidence="6">The sequence shown here is derived from an EMBL/GenBank/DDBJ whole genome shotgun (WGS) entry which is preliminary data.</text>
</comment>
<dbReference type="Proteomes" id="UP000051562">
    <property type="component" value="Unassembled WGS sequence"/>
</dbReference>
<dbReference type="InterPro" id="IPR013762">
    <property type="entry name" value="Integrase-like_cat_sf"/>
</dbReference>
<dbReference type="InterPro" id="IPR050808">
    <property type="entry name" value="Phage_Integrase"/>
</dbReference>
<dbReference type="PANTHER" id="PTHR30629:SF2">
    <property type="entry name" value="PROPHAGE INTEGRASE INTS-RELATED"/>
    <property type="match status" value="1"/>
</dbReference>
<dbReference type="PROSITE" id="PS51898">
    <property type="entry name" value="TYR_RECOMBINASE"/>
    <property type="match status" value="1"/>
</dbReference>
<proteinExistence type="inferred from homology"/>
<dbReference type="GO" id="GO:0003677">
    <property type="term" value="F:DNA binding"/>
    <property type="evidence" value="ECO:0007669"/>
    <property type="project" value="InterPro"/>
</dbReference>
<dbReference type="InterPro" id="IPR011010">
    <property type="entry name" value="DNA_brk_join_enz"/>
</dbReference>
<reference evidence="6 7" key="1">
    <citation type="submission" date="2015-10" db="EMBL/GenBank/DDBJ databases">
        <title>Draft genome of Bosea thiooxidans.</title>
        <authorList>
            <person name="Wang X."/>
        </authorList>
    </citation>
    <scope>NUCLEOTIDE SEQUENCE [LARGE SCALE GENOMIC DNA]</scope>
    <source>
        <strain evidence="6 7">CGMCC 9174</strain>
    </source>
</reference>
<gene>
    <name evidence="6" type="ORF">ARD30_07690</name>
</gene>
<feature type="region of interest" description="Disordered" evidence="4">
    <location>
        <begin position="165"/>
        <end position="185"/>
    </location>
</feature>
<dbReference type="Gene3D" id="3.30.160.390">
    <property type="entry name" value="Integrase, DNA-binding domain"/>
    <property type="match status" value="1"/>
</dbReference>
<dbReference type="GO" id="GO:0006310">
    <property type="term" value="P:DNA recombination"/>
    <property type="evidence" value="ECO:0007669"/>
    <property type="project" value="UniProtKB-KW"/>
</dbReference>
<dbReference type="InterPro" id="IPR002104">
    <property type="entry name" value="Integrase_catalytic"/>
</dbReference>
<keyword evidence="2" id="KW-0229">DNA integration</keyword>
<dbReference type="SUPFAM" id="SSF56349">
    <property type="entry name" value="DNA breaking-rejoining enzymes"/>
    <property type="match status" value="1"/>
</dbReference>
<evidence type="ECO:0000256" key="3">
    <source>
        <dbReference type="ARBA" id="ARBA00023172"/>
    </source>
</evidence>
<evidence type="ECO:0000313" key="7">
    <source>
        <dbReference type="Proteomes" id="UP000051562"/>
    </source>
</evidence>
<keyword evidence="3" id="KW-0233">DNA recombination</keyword>
<dbReference type="AlphaFoldDB" id="A0A0Q3PQJ9"/>
<accession>A0A0Q3PQJ9</accession>
<evidence type="ECO:0000256" key="4">
    <source>
        <dbReference type="SAM" id="MobiDB-lite"/>
    </source>
</evidence>
<evidence type="ECO:0000256" key="2">
    <source>
        <dbReference type="ARBA" id="ARBA00022908"/>
    </source>
</evidence>
<evidence type="ECO:0000256" key="1">
    <source>
        <dbReference type="ARBA" id="ARBA00008857"/>
    </source>
</evidence>
<dbReference type="EMBL" id="LMAR01000006">
    <property type="protein sequence ID" value="KQK32134.1"/>
    <property type="molecule type" value="Genomic_DNA"/>
</dbReference>
<protein>
    <recommendedName>
        <fullName evidence="5">Tyr recombinase domain-containing protein</fullName>
    </recommendedName>
</protein>